<dbReference type="PANTHER" id="PTHR11360">
    <property type="entry name" value="MONOCARBOXYLATE TRANSPORTER"/>
    <property type="match status" value="1"/>
</dbReference>
<dbReference type="PANTHER" id="PTHR11360:SF306">
    <property type="entry name" value="RE01051P"/>
    <property type="match status" value="1"/>
</dbReference>
<dbReference type="InterPro" id="IPR011701">
    <property type="entry name" value="MFS"/>
</dbReference>
<feature type="transmembrane region" description="Helical" evidence="1">
    <location>
        <begin position="315"/>
        <end position="337"/>
    </location>
</feature>
<dbReference type="Proteomes" id="UP001217089">
    <property type="component" value="Unassembled WGS sequence"/>
</dbReference>
<feature type="transmembrane region" description="Helical" evidence="1">
    <location>
        <begin position="157"/>
        <end position="176"/>
    </location>
</feature>
<evidence type="ECO:0000313" key="3">
    <source>
        <dbReference type="Proteomes" id="UP001217089"/>
    </source>
</evidence>
<keyword evidence="1" id="KW-0812">Transmembrane</keyword>
<feature type="transmembrane region" description="Helical" evidence="1">
    <location>
        <begin position="42"/>
        <end position="60"/>
    </location>
</feature>
<comment type="caution">
    <text evidence="2">The sequence shown here is derived from an EMBL/GenBank/DDBJ whole genome shotgun (WGS) entry which is preliminary data.</text>
</comment>
<gene>
    <name evidence="2" type="ORF">KUTeg_008815</name>
</gene>
<evidence type="ECO:0000256" key="1">
    <source>
        <dbReference type="SAM" id="Phobius"/>
    </source>
</evidence>
<keyword evidence="3" id="KW-1185">Reference proteome</keyword>
<feature type="transmembrane region" description="Helical" evidence="1">
    <location>
        <begin position="72"/>
        <end position="92"/>
    </location>
</feature>
<feature type="transmembrane region" description="Helical" evidence="1">
    <location>
        <begin position="286"/>
        <end position="308"/>
    </location>
</feature>
<evidence type="ECO:0000313" key="2">
    <source>
        <dbReference type="EMBL" id="KAJ8314254.1"/>
    </source>
</evidence>
<feature type="transmembrane region" description="Helical" evidence="1">
    <location>
        <begin position="123"/>
        <end position="150"/>
    </location>
</feature>
<dbReference type="Gene3D" id="1.20.1250.20">
    <property type="entry name" value="MFS general substrate transporter like domains"/>
    <property type="match status" value="1"/>
</dbReference>
<keyword evidence="1" id="KW-0472">Membrane</keyword>
<proteinExistence type="predicted"/>
<dbReference type="EMBL" id="JARBDR010000342">
    <property type="protein sequence ID" value="KAJ8314254.1"/>
    <property type="molecule type" value="Genomic_DNA"/>
</dbReference>
<dbReference type="InterPro" id="IPR050327">
    <property type="entry name" value="Proton-linked_MCT"/>
</dbReference>
<organism evidence="2 3">
    <name type="scientific">Tegillarca granosa</name>
    <name type="common">Malaysian cockle</name>
    <name type="synonym">Anadara granosa</name>
    <dbReference type="NCBI Taxonomy" id="220873"/>
    <lineage>
        <taxon>Eukaryota</taxon>
        <taxon>Metazoa</taxon>
        <taxon>Spiralia</taxon>
        <taxon>Lophotrochozoa</taxon>
        <taxon>Mollusca</taxon>
        <taxon>Bivalvia</taxon>
        <taxon>Autobranchia</taxon>
        <taxon>Pteriomorphia</taxon>
        <taxon>Arcoida</taxon>
        <taxon>Arcoidea</taxon>
        <taxon>Arcidae</taxon>
        <taxon>Tegillarca</taxon>
    </lineage>
</organism>
<feature type="transmembrane region" description="Helical" evidence="1">
    <location>
        <begin position="188"/>
        <end position="210"/>
    </location>
</feature>
<name>A0ABQ9FA86_TEGGR</name>
<dbReference type="SUPFAM" id="SSF103473">
    <property type="entry name" value="MFS general substrate transporter"/>
    <property type="match status" value="1"/>
</dbReference>
<sequence length="380" mass="42693">MRHTILTTMTKEKEDLVYIKENEDLLLTEKTTDDIAYKPRMYIIEAGLLTSYGVLYVDIIERLEVDKVEVSWIGSIRTGIYLGAAPLIVPFTKMVSCRILMVIGGIIAFSSLMVSVFLKSFMVLLICLGIFQGVAFALVFVSSNIIVNLYFDKKRPLAIGLAVCGAGVGQTVYPLLQDALLKQYGFSGTMLINAALTLHIILSGSTYFPLPTKKTLNTNKKKYTDKNKSILENLQNAFDFKVFKIPLFVVFVLHNILLYIGAYVPFSFLPLRVNNRGFSLNDASLFVSMIGLASTTGRILVGFMASYMTNFRSQLYVILTFIAGMMVCIAPLCSYYTEFILFSWGFGIATASDWRNFNQYNAFAHRVDIEKLILNSNKQY</sequence>
<protein>
    <submittedName>
        <fullName evidence="2">Uncharacterized protein</fullName>
    </submittedName>
</protein>
<keyword evidence="1" id="KW-1133">Transmembrane helix</keyword>
<dbReference type="Pfam" id="PF07690">
    <property type="entry name" value="MFS_1"/>
    <property type="match status" value="1"/>
</dbReference>
<dbReference type="InterPro" id="IPR036259">
    <property type="entry name" value="MFS_trans_sf"/>
</dbReference>
<feature type="transmembrane region" description="Helical" evidence="1">
    <location>
        <begin position="245"/>
        <end position="266"/>
    </location>
</feature>
<feature type="transmembrane region" description="Helical" evidence="1">
    <location>
        <begin position="99"/>
        <end position="117"/>
    </location>
</feature>
<reference evidence="2 3" key="1">
    <citation type="submission" date="2022-12" db="EMBL/GenBank/DDBJ databases">
        <title>Chromosome-level genome of Tegillarca granosa.</title>
        <authorList>
            <person name="Kim J."/>
        </authorList>
    </citation>
    <scope>NUCLEOTIDE SEQUENCE [LARGE SCALE GENOMIC DNA]</scope>
    <source>
        <strain evidence="2">Teg-2019</strain>
        <tissue evidence="2">Adductor muscle</tissue>
    </source>
</reference>
<accession>A0ABQ9FA86</accession>